<name>A0A645I4F7_9ZZZZ</name>
<dbReference type="PROSITE" id="PS50995">
    <property type="entry name" value="HTH_MARR_2"/>
    <property type="match status" value="1"/>
</dbReference>
<keyword evidence="1" id="KW-0805">Transcription regulation</keyword>
<dbReference type="EMBL" id="VSSQ01106276">
    <property type="protein sequence ID" value="MPN45990.1"/>
    <property type="molecule type" value="Genomic_DNA"/>
</dbReference>
<dbReference type="AlphaFoldDB" id="A0A645I4F7"/>
<gene>
    <name evidence="5" type="ORF">SDC9_193569</name>
</gene>
<sequence>MLEKSFGRVYTKFKLNFYRSIFSRFETREASLTAVETFCVEVIHALHMPTISEFAKFVNISQPNATHKIQSLIKKEYVVKEQSPMDKRESILKVTDKFYQFYNISDAYIGTVMGRIREYFSPEEIAVLEKILKVMDTELMPETEIPSD</sequence>
<reference evidence="5" key="1">
    <citation type="submission" date="2019-08" db="EMBL/GenBank/DDBJ databases">
        <authorList>
            <person name="Kucharzyk K."/>
            <person name="Murdoch R.W."/>
            <person name="Higgins S."/>
            <person name="Loffler F."/>
        </authorList>
    </citation>
    <scope>NUCLEOTIDE SEQUENCE</scope>
</reference>
<dbReference type="SUPFAM" id="SSF46785">
    <property type="entry name" value="Winged helix' DNA-binding domain"/>
    <property type="match status" value="1"/>
</dbReference>
<organism evidence="5">
    <name type="scientific">bioreactor metagenome</name>
    <dbReference type="NCBI Taxonomy" id="1076179"/>
    <lineage>
        <taxon>unclassified sequences</taxon>
        <taxon>metagenomes</taxon>
        <taxon>ecological metagenomes</taxon>
    </lineage>
</organism>
<evidence type="ECO:0000259" key="4">
    <source>
        <dbReference type="PROSITE" id="PS50995"/>
    </source>
</evidence>
<dbReference type="Gene3D" id="1.10.10.10">
    <property type="entry name" value="Winged helix-like DNA-binding domain superfamily/Winged helix DNA-binding domain"/>
    <property type="match status" value="1"/>
</dbReference>
<comment type="caution">
    <text evidence="5">The sequence shown here is derived from an EMBL/GenBank/DDBJ whole genome shotgun (WGS) entry which is preliminary data.</text>
</comment>
<dbReference type="InterPro" id="IPR000835">
    <property type="entry name" value="HTH_MarR-typ"/>
</dbReference>
<dbReference type="GO" id="GO:0003700">
    <property type="term" value="F:DNA-binding transcription factor activity"/>
    <property type="evidence" value="ECO:0007669"/>
    <property type="project" value="InterPro"/>
</dbReference>
<keyword evidence="2" id="KW-0238">DNA-binding</keyword>
<dbReference type="SMART" id="SM00347">
    <property type="entry name" value="HTH_MARR"/>
    <property type="match status" value="1"/>
</dbReference>
<evidence type="ECO:0000256" key="1">
    <source>
        <dbReference type="ARBA" id="ARBA00023015"/>
    </source>
</evidence>
<keyword evidence="3" id="KW-0804">Transcription</keyword>
<evidence type="ECO:0000256" key="2">
    <source>
        <dbReference type="ARBA" id="ARBA00023125"/>
    </source>
</evidence>
<accession>A0A645I4F7</accession>
<dbReference type="PANTHER" id="PTHR42756">
    <property type="entry name" value="TRANSCRIPTIONAL REGULATOR, MARR"/>
    <property type="match status" value="1"/>
</dbReference>
<dbReference type="PANTHER" id="PTHR42756:SF1">
    <property type="entry name" value="TRANSCRIPTIONAL REPRESSOR OF EMRAB OPERON"/>
    <property type="match status" value="1"/>
</dbReference>
<dbReference type="InterPro" id="IPR036388">
    <property type="entry name" value="WH-like_DNA-bd_sf"/>
</dbReference>
<feature type="domain" description="HTH marR-type" evidence="4">
    <location>
        <begin position="1"/>
        <end position="137"/>
    </location>
</feature>
<dbReference type="Pfam" id="PF01047">
    <property type="entry name" value="MarR"/>
    <property type="match status" value="1"/>
</dbReference>
<dbReference type="GO" id="GO:0003677">
    <property type="term" value="F:DNA binding"/>
    <property type="evidence" value="ECO:0007669"/>
    <property type="project" value="UniProtKB-KW"/>
</dbReference>
<dbReference type="InterPro" id="IPR036390">
    <property type="entry name" value="WH_DNA-bd_sf"/>
</dbReference>
<proteinExistence type="predicted"/>
<protein>
    <recommendedName>
        <fullName evidence="4">HTH marR-type domain-containing protein</fullName>
    </recommendedName>
</protein>
<evidence type="ECO:0000313" key="5">
    <source>
        <dbReference type="EMBL" id="MPN45990.1"/>
    </source>
</evidence>
<evidence type="ECO:0000256" key="3">
    <source>
        <dbReference type="ARBA" id="ARBA00023163"/>
    </source>
</evidence>